<dbReference type="RefSeq" id="WP_353948248.1">
    <property type="nucleotide sequence ID" value="NZ_CP159510.1"/>
</dbReference>
<proteinExistence type="predicted"/>
<dbReference type="EMBL" id="CP159510">
    <property type="protein sequence ID" value="XCJ16889.1"/>
    <property type="molecule type" value="Genomic_DNA"/>
</dbReference>
<reference evidence="1" key="1">
    <citation type="submission" date="2024-06" db="EMBL/GenBank/DDBJ databases">
        <authorList>
            <person name="Fan A."/>
            <person name="Zhang F.Y."/>
            <person name="Zhang L."/>
        </authorList>
    </citation>
    <scope>NUCLEOTIDE SEQUENCE</scope>
    <source>
        <strain evidence="1">Y61</strain>
    </source>
</reference>
<organism evidence="1">
    <name type="scientific">Sporolactobacillus sp. Y61</name>
    <dbReference type="NCBI Taxonomy" id="3160863"/>
    <lineage>
        <taxon>Bacteria</taxon>
        <taxon>Bacillati</taxon>
        <taxon>Bacillota</taxon>
        <taxon>Bacilli</taxon>
        <taxon>Bacillales</taxon>
        <taxon>Sporolactobacillaceae</taxon>
        <taxon>Sporolactobacillus</taxon>
    </lineage>
</organism>
<sequence length="52" mass="5935">MKSEYGMQDMRTIQLLSNYDPAQLQAARDYMNKAYGVQFVCINSLGGAERTR</sequence>
<gene>
    <name evidence="1" type="ORF">ABNN70_14860</name>
</gene>
<accession>A0AAU8IER8</accession>
<dbReference type="AlphaFoldDB" id="A0AAU8IER8"/>
<protein>
    <submittedName>
        <fullName evidence="1">Uncharacterized protein</fullName>
    </submittedName>
</protein>
<evidence type="ECO:0000313" key="1">
    <source>
        <dbReference type="EMBL" id="XCJ16889.1"/>
    </source>
</evidence>
<name>A0AAU8IER8_9BACL</name>